<dbReference type="PANTHER" id="PTHR36440:SF1">
    <property type="entry name" value="PUTATIVE (AFU_ORTHOLOGUE AFUA_8G07350)-RELATED"/>
    <property type="match status" value="1"/>
</dbReference>
<keyword evidence="4" id="KW-1185">Reference proteome</keyword>
<dbReference type="Gene3D" id="2.60.120.10">
    <property type="entry name" value="Jelly Rolls"/>
    <property type="match status" value="1"/>
</dbReference>
<dbReference type="PANTHER" id="PTHR36440">
    <property type="entry name" value="PUTATIVE (AFU_ORTHOLOGUE AFUA_8G07350)-RELATED"/>
    <property type="match status" value="1"/>
</dbReference>
<gene>
    <name evidence="3" type="ORF">H3309_13320</name>
</gene>
<feature type="region of interest" description="Disordered" evidence="1">
    <location>
        <begin position="1"/>
        <end position="23"/>
    </location>
</feature>
<evidence type="ECO:0000256" key="1">
    <source>
        <dbReference type="SAM" id="MobiDB-lite"/>
    </source>
</evidence>
<dbReference type="EMBL" id="CP059851">
    <property type="protein sequence ID" value="QMW22324.1"/>
    <property type="molecule type" value="Genomic_DNA"/>
</dbReference>
<sequence length="205" mass="22403">MTAHPPHRRALPGQRTPPRETLINPVTGDRLTLVQSVWRDGRPLLFQTDLPPGAVGSPLHAHPTMEETFEVRAGTLVMEIGGKGRFRTLNAGDRVTVPAGTWHAFRNDSDEWTSFLSTTTRGVEFERFLLSMFALAGEGRCNAGGMPRNPLHLALLLGYADLVVPGVPVGLQRAIVGGLSALARGLGVERQLSRHWHNERIGRLA</sequence>
<protein>
    <submittedName>
        <fullName evidence="3">Cupin domain-containing protein</fullName>
    </submittedName>
</protein>
<dbReference type="SUPFAM" id="SSF51182">
    <property type="entry name" value="RmlC-like cupins"/>
    <property type="match status" value="1"/>
</dbReference>
<dbReference type="InterPro" id="IPR053146">
    <property type="entry name" value="QDO-like"/>
</dbReference>
<dbReference type="Proteomes" id="UP000515292">
    <property type="component" value="Chromosome"/>
</dbReference>
<feature type="compositionally biased region" description="Basic residues" evidence="1">
    <location>
        <begin position="1"/>
        <end position="10"/>
    </location>
</feature>
<dbReference type="AlphaFoldDB" id="A0A7G5IG32"/>
<evidence type="ECO:0000313" key="4">
    <source>
        <dbReference type="Proteomes" id="UP000515292"/>
    </source>
</evidence>
<accession>A0A7G5IG32</accession>
<dbReference type="KEGG" id="sand:H3309_13320"/>
<dbReference type="InterPro" id="IPR013096">
    <property type="entry name" value="Cupin_2"/>
</dbReference>
<reference evidence="3 4" key="1">
    <citation type="submission" date="2020-07" db="EMBL/GenBank/DDBJ databases">
        <title>Complete genome sequence for Sandaracinobacter sp. M6.</title>
        <authorList>
            <person name="Tang Y."/>
            <person name="Liu Q."/>
            <person name="Guo Z."/>
            <person name="Lei P."/>
            <person name="Huang B."/>
        </authorList>
    </citation>
    <scope>NUCLEOTIDE SEQUENCE [LARGE SCALE GENOMIC DNA]</scope>
    <source>
        <strain evidence="3 4">M6</strain>
    </source>
</reference>
<feature type="domain" description="Cupin type-2" evidence="2">
    <location>
        <begin position="49"/>
        <end position="117"/>
    </location>
</feature>
<dbReference type="InterPro" id="IPR011051">
    <property type="entry name" value="RmlC_Cupin_sf"/>
</dbReference>
<evidence type="ECO:0000313" key="3">
    <source>
        <dbReference type="EMBL" id="QMW22324.1"/>
    </source>
</evidence>
<organism evidence="3 4">
    <name type="scientific">Sandaracinobacteroides saxicola</name>
    <dbReference type="NCBI Taxonomy" id="2759707"/>
    <lineage>
        <taxon>Bacteria</taxon>
        <taxon>Pseudomonadati</taxon>
        <taxon>Pseudomonadota</taxon>
        <taxon>Alphaproteobacteria</taxon>
        <taxon>Sphingomonadales</taxon>
        <taxon>Sphingosinicellaceae</taxon>
        <taxon>Sandaracinobacteroides</taxon>
    </lineage>
</organism>
<dbReference type="InterPro" id="IPR014710">
    <property type="entry name" value="RmlC-like_jellyroll"/>
</dbReference>
<name>A0A7G5IG32_9SPHN</name>
<dbReference type="RefSeq" id="WP_182295169.1">
    <property type="nucleotide sequence ID" value="NZ_CP059851.1"/>
</dbReference>
<dbReference type="Pfam" id="PF07883">
    <property type="entry name" value="Cupin_2"/>
    <property type="match status" value="1"/>
</dbReference>
<evidence type="ECO:0000259" key="2">
    <source>
        <dbReference type="Pfam" id="PF07883"/>
    </source>
</evidence>
<proteinExistence type="predicted"/>